<reference evidence="2 3" key="1">
    <citation type="submission" date="2020-08" db="EMBL/GenBank/DDBJ databases">
        <title>Functional genomics of gut bacteria from endangered species of beetles.</title>
        <authorList>
            <person name="Carlos-Shanley C."/>
        </authorList>
    </citation>
    <scope>NUCLEOTIDE SEQUENCE [LARGE SCALE GENOMIC DNA]</scope>
    <source>
        <strain evidence="2 3">S00142</strain>
    </source>
</reference>
<sequence>MIFVQIKNALIKYFKTWWLPIAFYVIPIGLYMLGSILKRDFLIDAFLFTIYLNIAGNIISSIVQIVIGKWYFLFPQLIISFFLFLWLGLFFLFSPPDFYGAHKVIPNDIEISKPLDSIPEDKEFEKNNLVLSCLSQPGIYNFYINAKPKELGHFYIKAFEITSNDRLSEDRIKNRSDIKVENLEPKLYSGEFTIYEGSWGDKYAARIELWFIPQNKKEYKIAERNYIVEGWMR</sequence>
<accession>A0A7W7IYK5</accession>
<feature type="transmembrane region" description="Helical" evidence="1">
    <location>
        <begin position="17"/>
        <end position="33"/>
    </location>
</feature>
<evidence type="ECO:0000313" key="3">
    <source>
        <dbReference type="Proteomes" id="UP000561681"/>
    </source>
</evidence>
<gene>
    <name evidence="2" type="ORF">HNP37_003049</name>
</gene>
<dbReference type="EMBL" id="JACHLD010000004">
    <property type="protein sequence ID" value="MBB4802974.1"/>
    <property type="molecule type" value="Genomic_DNA"/>
</dbReference>
<evidence type="ECO:0000256" key="1">
    <source>
        <dbReference type="SAM" id="Phobius"/>
    </source>
</evidence>
<organism evidence="2 3">
    <name type="scientific">Flavobacterium nitrogenifigens</name>
    <dbReference type="NCBI Taxonomy" id="1617283"/>
    <lineage>
        <taxon>Bacteria</taxon>
        <taxon>Pseudomonadati</taxon>
        <taxon>Bacteroidota</taxon>
        <taxon>Flavobacteriia</taxon>
        <taxon>Flavobacteriales</taxon>
        <taxon>Flavobacteriaceae</taxon>
        <taxon>Flavobacterium</taxon>
    </lineage>
</organism>
<feature type="transmembrane region" description="Helical" evidence="1">
    <location>
        <begin position="45"/>
        <end position="67"/>
    </location>
</feature>
<comment type="caution">
    <text evidence="2">The sequence shown here is derived from an EMBL/GenBank/DDBJ whole genome shotgun (WGS) entry which is preliminary data.</text>
</comment>
<evidence type="ECO:0000313" key="2">
    <source>
        <dbReference type="EMBL" id="MBB4802974.1"/>
    </source>
</evidence>
<protein>
    <submittedName>
        <fullName evidence="2">Uncharacterized protein</fullName>
    </submittedName>
</protein>
<dbReference type="RefSeq" id="WP_184163637.1">
    <property type="nucleotide sequence ID" value="NZ_JACHLD010000004.1"/>
</dbReference>
<proteinExistence type="predicted"/>
<keyword evidence="3" id="KW-1185">Reference proteome</keyword>
<name>A0A7W7IYK5_9FLAO</name>
<dbReference type="AlphaFoldDB" id="A0A7W7IYK5"/>
<dbReference type="Proteomes" id="UP000561681">
    <property type="component" value="Unassembled WGS sequence"/>
</dbReference>
<keyword evidence="1" id="KW-0812">Transmembrane</keyword>
<keyword evidence="1" id="KW-0472">Membrane</keyword>
<feature type="transmembrane region" description="Helical" evidence="1">
    <location>
        <begin position="73"/>
        <end position="93"/>
    </location>
</feature>
<keyword evidence="1" id="KW-1133">Transmembrane helix</keyword>